<evidence type="ECO:0008006" key="3">
    <source>
        <dbReference type="Google" id="ProtNLM"/>
    </source>
</evidence>
<dbReference type="Proteomes" id="UP000831068">
    <property type="component" value="Chromosome"/>
</dbReference>
<accession>A0ABY4BI92</accession>
<reference evidence="1 2" key="1">
    <citation type="submission" date="2022-03" db="EMBL/GenBank/DDBJ databases">
        <title>Chryseobacterium sp. isolated from the Andong Sikhe.</title>
        <authorList>
            <person name="Won M."/>
            <person name="Kim S.-J."/>
            <person name="Kwon S.-W."/>
        </authorList>
    </citation>
    <scope>NUCLEOTIDE SEQUENCE [LARGE SCALE GENOMIC DNA]</scope>
    <source>
        <strain evidence="1 2">ADR-1</strain>
    </source>
</reference>
<dbReference type="RefSeq" id="WP_243577106.1">
    <property type="nucleotide sequence ID" value="NZ_CP094529.1"/>
</dbReference>
<evidence type="ECO:0000313" key="1">
    <source>
        <dbReference type="EMBL" id="UOE38901.1"/>
    </source>
</evidence>
<dbReference type="EMBL" id="CP094529">
    <property type="protein sequence ID" value="UOE38901.1"/>
    <property type="molecule type" value="Genomic_DNA"/>
</dbReference>
<gene>
    <name evidence="1" type="ORF">MTP08_03770</name>
</gene>
<protein>
    <recommendedName>
        <fullName evidence="3">Addiction module component</fullName>
    </recommendedName>
</protein>
<evidence type="ECO:0000313" key="2">
    <source>
        <dbReference type="Proteomes" id="UP000831068"/>
    </source>
</evidence>
<proteinExistence type="predicted"/>
<sequence>MSTAELKSDIINRIQNLKDSYIIDEIKQLLDFELDNSVFQLSSAQKQRLIEAEFDNVLSEEQANNDIEKWLNEK</sequence>
<organism evidence="1 2">
    <name type="scientific">Chryseobacterium oryzae</name>
    <dbReference type="NCBI Taxonomy" id="2929799"/>
    <lineage>
        <taxon>Bacteria</taxon>
        <taxon>Pseudomonadati</taxon>
        <taxon>Bacteroidota</taxon>
        <taxon>Flavobacteriia</taxon>
        <taxon>Flavobacteriales</taxon>
        <taxon>Weeksellaceae</taxon>
        <taxon>Chryseobacterium group</taxon>
        <taxon>Chryseobacterium</taxon>
    </lineage>
</organism>
<name>A0ABY4BI92_9FLAO</name>
<keyword evidence="2" id="KW-1185">Reference proteome</keyword>